<organism evidence="2 3">
    <name type="scientific">Eragrostis curvula</name>
    <name type="common">weeping love grass</name>
    <dbReference type="NCBI Taxonomy" id="38414"/>
    <lineage>
        <taxon>Eukaryota</taxon>
        <taxon>Viridiplantae</taxon>
        <taxon>Streptophyta</taxon>
        <taxon>Embryophyta</taxon>
        <taxon>Tracheophyta</taxon>
        <taxon>Spermatophyta</taxon>
        <taxon>Magnoliopsida</taxon>
        <taxon>Liliopsida</taxon>
        <taxon>Poales</taxon>
        <taxon>Poaceae</taxon>
        <taxon>PACMAD clade</taxon>
        <taxon>Chloridoideae</taxon>
        <taxon>Eragrostideae</taxon>
        <taxon>Eragrostidinae</taxon>
        <taxon>Eragrostis</taxon>
    </lineage>
</organism>
<feature type="compositionally biased region" description="Pro residues" evidence="1">
    <location>
        <begin position="10"/>
        <end position="25"/>
    </location>
</feature>
<accession>A0A5J9UGZ4</accession>
<feature type="region of interest" description="Disordered" evidence="1">
    <location>
        <begin position="1"/>
        <end position="83"/>
    </location>
</feature>
<evidence type="ECO:0000313" key="3">
    <source>
        <dbReference type="Proteomes" id="UP000324897"/>
    </source>
</evidence>
<evidence type="ECO:0000256" key="1">
    <source>
        <dbReference type="SAM" id="MobiDB-lite"/>
    </source>
</evidence>
<gene>
    <name evidence="2" type="ORF">EJB05_32144</name>
</gene>
<name>A0A5J9UGZ4_9POAL</name>
<comment type="caution">
    <text evidence="2">The sequence shown here is derived from an EMBL/GenBank/DDBJ whole genome shotgun (WGS) entry which is preliminary data.</text>
</comment>
<feature type="non-terminal residue" evidence="2">
    <location>
        <position position="1"/>
    </location>
</feature>
<dbReference type="Gramene" id="TVU22448">
    <property type="protein sequence ID" value="TVU22448"/>
    <property type="gene ID" value="EJB05_32144"/>
</dbReference>
<protein>
    <submittedName>
        <fullName evidence="2">Uncharacterized protein</fullName>
    </submittedName>
</protein>
<dbReference type="AlphaFoldDB" id="A0A5J9UGZ4"/>
<dbReference type="Proteomes" id="UP000324897">
    <property type="component" value="Unassembled WGS sequence"/>
</dbReference>
<reference evidence="2 3" key="1">
    <citation type="journal article" date="2019" name="Sci. Rep.">
        <title>A high-quality genome of Eragrostis curvula grass provides insights into Poaceae evolution and supports new strategies to enhance forage quality.</title>
        <authorList>
            <person name="Carballo J."/>
            <person name="Santos B.A.C.M."/>
            <person name="Zappacosta D."/>
            <person name="Garbus I."/>
            <person name="Selva J.P."/>
            <person name="Gallo C.A."/>
            <person name="Diaz A."/>
            <person name="Albertini E."/>
            <person name="Caccamo M."/>
            <person name="Echenique V."/>
        </authorList>
    </citation>
    <scope>NUCLEOTIDE SEQUENCE [LARGE SCALE GENOMIC DNA]</scope>
    <source>
        <strain evidence="3">cv. Victoria</strain>
        <tissue evidence="2">Leaf</tissue>
    </source>
</reference>
<keyword evidence="3" id="KW-1185">Reference proteome</keyword>
<proteinExistence type="predicted"/>
<sequence>LDEDVEEEPTPFPSPSPNLAPPPPRQVATKSCRRRRLPTSPQPDPSCTSESASVHPPPLPSSKDHAGGVLLSGRRCPRRLQKRPQEKEHCGVFGIIRSRRYPEVPVIENPPQVPVIGIPPQVPVMENPAFYGEPVRQMHNNLRGCGLLIRVGNKSQSGVVIACGVKYCYVLTVVNSLLRNAENDIFVTFVDGREIAVKAFKYGAHCSNNLSIIFLKHGTEEVPGMQQVQFSGPEDIKDTVVYTLRNCIRKVYRYEGRNGQAAATSIFTGGNAGVLSHKNNGADDFWHNCSAGYGVTRGSGVFNRMSQTIGMNLLNSEGWTNALRLDRIKDEIKDMFPETAAMMSSYICRRSVGSGSSTSAAGGPRRRAPLGPRLLQWSHQEQQAYHNGLVGVSQRRQTWRRMSDWSATRIDEGTAATAETTNKYNRIKIT</sequence>
<dbReference type="EMBL" id="RWGY01000026">
    <property type="protein sequence ID" value="TVU22448.1"/>
    <property type="molecule type" value="Genomic_DNA"/>
</dbReference>
<evidence type="ECO:0000313" key="2">
    <source>
        <dbReference type="EMBL" id="TVU22448.1"/>
    </source>
</evidence>